<evidence type="ECO:0000256" key="8">
    <source>
        <dbReference type="ARBA" id="ARBA00023125"/>
    </source>
</evidence>
<keyword evidence="5 13" id="KW-0663">Pyridoxal phosphate</keyword>
<dbReference type="InterPro" id="IPR000679">
    <property type="entry name" value="Znf_GATA"/>
</dbReference>
<dbReference type="HAMAP" id="MF_00711">
    <property type="entry name" value="GcvP"/>
    <property type="match status" value="1"/>
</dbReference>
<dbReference type="InterPro" id="IPR049315">
    <property type="entry name" value="GDC-P_N"/>
</dbReference>
<evidence type="ECO:0000256" key="13">
    <source>
        <dbReference type="PIRSR" id="PIRSR603437-50"/>
    </source>
</evidence>
<dbReference type="GO" id="GO:0005739">
    <property type="term" value="C:mitochondrion"/>
    <property type="evidence" value="ECO:0007669"/>
    <property type="project" value="UniProtKB-SubCell"/>
</dbReference>
<evidence type="ECO:0000256" key="14">
    <source>
        <dbReference type="PROSITE-ProRule" id="PRU00094"/>
    </source>
</evidence>
<evidence type="ECO:0000256" key="7">
    <source>
        <dbReference type="ARBA" id="ARBA00023015"/>
    </source>
</evidence>
<dbReference type="FunFam" id="3.90.1150.10:FF:000007">
    <property type="entry name" value="Glycine dehydrogenase (decarboxylating), mitochondrial"/>
    <property type="match status" value="1"/>
</dbReference>
<dbReference type="SUPFAM" id="SSF53383">
    <property type="entry name" value="PLP-dependent transferases"/>
    <property type="match status" value="2"/>
</dbReference>
<evidence type="ECO:0000256" key="11">
    <source>
        <dbReference type="ARBA" id="ARBA00046415"/>
    </source>
</evidence>
<organism evidence="17 18">
    <name type="scientific">Malus domestica</name>
    <name type="common">Apple</name>
    <name type="synonym">Pyrus malus</name>
    <dbReference type="NCBI Taxonomy" id="3750"/>
    <lineage>
        <taxon>Eukaryota</taxon>
        <taxon>Viridiplantae</taxon>
        <taxon>Streptophyta</taxon>
        <taxon>Embryophyta</taxon>
        <taxon>Tracheophyta</taxon>
        <taxon>Spermatophyta</taxon>
        <taxon>Magnoliopsida</taxon>
        <taxon>eudicotyledons</taxon>
        <taxon>Gunneridae</taxon>
        <taxon>Pentapetalae</taxon>
        <taxon>rosids</taxon>
        <taxon>fabids</taxon>
        <taxon>Rosales</taxon>
        <taxon>Rosaceae</taxon>
        <taxon>Amygdaloideae</taxon>
        <taxon>Maleae</taxon>
        <taxon>Malus</taxon>
    </lineage>
</organism>
<dbReference type="EC" id="1.4.4.2" evidence="4"/>
<dbReference type="InterPro" id="IPR003437">
    <property type="entry name" value="GcvP"/>
</dbReference>
<dbReference type="GO" id="GO:0009941">
    <property type="term" value="C:chloroplast envelope"/>
    <property type="evidence" value="ECO:0007669"/>
    <property type="project" value="TreeGrafter"/>
</dbReference>
<dbReference type="PANTHER" id="PTHR11773:SF1">
    <property type="entry name" value="GLYCINE DEHYDROGENASE (DECARBOXYLATING), MITOCHONDRIAL"/>
    <property type="match status" value="1"/>
</dbReference>
<dbReference type="InterPro" id="IPR015424">
    <property type="entry name" value="PyrdxlP-dep_Trfase"/>
</dbReference>
<dbReference type="GO" id="GO:0004375">
    <property type="term" value="F:glycine dehydrogenase (decarboxylating) activity"/>
    <property type="evidence" value="ECO:0007669"/>
    <property type="project" value="UniProtKB-EC"/>
</dbReference>
<dbReference type="FunFam" id="3.40.640.10:FF:000007">
    <property type="entry name" value="glycine dehydrogenase (Decarboxylating), mitochondrial"/>
    <property type="match status" value="1"/>
</dbReference>
<dbReference type="PANTHER" id="PTHR11773">
    <property type="entry name" value="GLYCINE DEHYDROGENASE, DECARBOXYLATING"/>
    <property type="match status" value="1"/>
</dbReference>
<keyword evidence="9" id="KW-0496">Mitochondrion</keyword>
<comment type="cofactor">
    <cofactor evidence="1 13">
        <name>pyridoxal 5'-phosphate</name>
        <dbReference type="ChEBI" id="CHEBI:597326"/>
    </cofactor>
</comment>
<evidence type="ECO:0000259" key="16">
    <source>
        <dbReference type="PROSITE" id="PS50114"/>
    </source>
</evidence>
<keyword evidence="14" id="KW-0479">Metal-binding</keyword>
<dbReference type="GO" id="GO:0043565">
    <property type="term" value="F:sequence-specific DNA binding"/>
    <property type="evidence" value="ECO:0007669"/>
    <property type="project" value="InterPro"/>
</dbReference>
<evidence type="ECO:0000256" key="5">
    <source>
        <dbReference type="ARBA" id="ARBA00022898"/>
    </source>
</evidence>
<keyword evidence="14" id="KW-0862">Zinc</keyword>
<keyword evidence="8" id="KW-0238">DNA-binding</keyword>
<keyword evidence="14" id="KW-0863">Zinc-finger</keyword>
<dbReference type="CDD" id="cd00202">
    <property type="entry name" value="ZnF_GATA"/>
    <property type="match status" value="1"/>
</dbReference>
<evidence type="ECO:0000256" key="15">
    <source>
        <dbReference type="SAM" id="MobiDB-lite"/>
    </source>
</evidence>
<dbReference type="FunFam" id="3.90.1150.10:FF:000025">
    <property type="entry name" value="Glycine cleavage system P protein"/>
    <property type="match status" value="1"/>
</dbReference>
<name>A0A498HTZ6_MALDO</name>
<accession>A0A498HTZ6</accession>
<gene>
    <name evidence="17" type="ORF">DVH24_012641</name>
</gene>
<comment type="subunit">
    <text evidence="11">Homodimer. The glycine cleavage system is composed of four proteins: P, T, L and H.</text>
</comment>
<evidence type="ECO:0000256" key="9">
    <source>
        <dbReference type="ARBA" id="ARBA00023128"/>
    </source>
</evidence>
<dbReference type="SMART" id="SM00401">
    <property type="entry name" value="ZnF_GATA"/>
    <property type="match status" value="1"/>
</dbReference>
<dbReference type="GO" id="GO:0008270">
    <property type="term" value="F:zinc ion binding"/>
    <property type="evidence" value="ECO:0007669"/>
    <property type="project" value="UniProtKB-KW"/>
</dbReference>
<evidence type="ECO:0000256" key="10">
    <source>
        <dbReference type="ARBA" id="ARBA00023163"/>
    </source>
</evidence>
<dbReference type="NCBIfam" id="TIGR00461">
    <property type="entry name" value="gcvP"/>
    <property type="match status" value="1"/>
</dbReference>
<comment type="caution">
    <text evidence="17">The sequence shown here is derived from an EMBL/GenBank/DDBJ whole genome shotgun (WGS) entry which is preliminary data.</text>
</comment>
<dbReference type="STRING" id="3750.A0A498HTZ6"/>
<dbReference type="EMBL" id="RDQH01000341">
    <property type="protein sequence ID" value="RXH72957.1"/>
    <property type="molecule type" value="Genomic_DNA"/>
</dbReference>
<reference evidence="17 18" key="1">
    <citation type="submission" date="2018-10" db="EMBL/GenBank/DDBJ databases">
        <title>A high-quality apple genome assembly.</title>
        <authorList>
            <person name="Hu J."/>
        </authorList>
    </citation>
    <scope>NUCLEOTIDE SEQUENCE [LARGE SCALE GENOMIC DNA]</scope>
    <source>
        <strain evidence="18">cv. HFTH1</strain>
        <tissue evidence="17">Young leaf</tissue>
    </source>
</reference>
<dbReference type="Pfam" id="PF02347">
    <property type="entry name" value="GDC-P"/>
    <property type="match status" value="2"/>
</dbReference>
<evidence type="ECO:0000256" key="1">
    <source>
        <dbReference type="ARBA" id="ARBA00001933"/>
    </source>
</evidence>
<dbReference type="Gene3D" id="3.30.50.10">
    <property type="entry name" value="Erythroid Transcription Factor GATA-1, subunit A"/>
    <property type="match status" value="1"/>
</dbReference>
<comment type="subcellular location">
    <subcellularLocation>
        <location evidence="2">Mitochondrion</location>
    </subcellularLocation>
</comment>
<evidence type="ECO:0000256" key="6">
    <source>
        <dbReference type="ARBA" id="ARBA00023002"/>
    </source>
</evidence>
<dbReference type="GO" id="GO:0048046">
    <property type="term" value="C:apoplast"/>
    <property type="evidence" value="ECO:0007669"/>
    <property type="project" value="TreeGrafter"/>
</dbReference>
<dbReference type="Pfam" id="PF00320">
    <property type="entry name" value="GATA"/>
    <property type="match status" value="1"/>
</dbReference>
<dbReference type="Proteomes" id="UP000290289">
    <property type="component" value="Chromosome 15"/>
</dbReference>
<dbReference type="PROSITE" id="PS50114">
    <property type="entry name" value="GATA_ZN_FINGER_2"/>
    <property type="match status" value="1"/>
</dbReference>
<dbReference type="FunFam" id="3.40.640.10:FF:000005">
    <property type="entry name" value="Glycine dehydrogenase (decarboxylating), mitochondrial"/>
    <property type="match status" value="1"/>
</dbReference>
<feature type="domain" description="GATA-type" evidence="16">
    <location>
        <begin position="212"/>
        <end position="248"/>
    </location>
</feature>
<feature type="region of interest" description="Disordered" evidence="15">
    <location>
        <begin position="276"/>
        <end position="296"/>
    </location>
</feature>
<comment type="catalytic activity">
    <reaction evidence="12">
        <text>N(6)-[(R)-lipoyl]-L-lysyl-[glycine-cleavage complex H protein] + glycine + H(+) = N(6)-[(R)-S(8)-aminomethyldihydrolipoyl]-L-lysyl-[glycine-cleavage complex H protein] + CO2</text>
        <dbReference type="Rhea" id="RHEA:24304"/>
        <dbReference type="Rhea" id="RHEA-COMP:10494"/>
        <dbReference type="Rhea" id="RHEA-COMP:10495"/>
        <dbReference type="ChEBI" id="CHEBI:15378"/>
        <dbReference type="ChEBI" id="CHEBI:16526"/>
        <dbReference type="ChEBI" id="CHEBI:57305"/>
        <dbReference type="ChEBI" id="CHEBI:83099"/>
        <dbReference type="ChEBI" id="CHEBI:83143"/>
        <dbReference type="EC" id="1.4.4.2"/>
    </reaction>
</comment>
<comment type="similarity">
    <text evidence="3">Belongs to the GcvP family.</text>
</comment>
<keyword evidence="6" id="KW-0560">Oxidoreductase</keyword>
<keyword evidence="7" id="KW-0805">Transcription regulation</keyword>
<evidence type="ECO:0000256" key="2">
    <source>
        <dbReference type="ARBA" id="ARBA00004173"/>
    </source>
</evidence>
<dbReference type="InterPro" id="IPR015422">
    <property type="entry name" value="PyrdxlP-dep_Trfase_small"/>
</dbReference>
<dbReference type="GO" id="GO:0016594">
    <property type="term" value="F:glycine binding"/>
    <property type="evidence" value="ECO:0007669"/>
    <property type="project" value="TreeGrafter"/>
</dbReference>
<proteinExistence type="inferred from homology"/>
<dbReference type="CDD" id="cd00613">
    <property type="entry name" value="GDC-P"/>
    <property type="match status" value="2"/>
</dbReference>
<dbReference type="GO" id="GO:0005960">
    <property type="term" value="C:glycine cleavage complex"/>
    <property type="evidence" value="ECO:0007669"/>
    <property type="project" value="TreeGrafter"/>
</dbReference>
<dbReference type="InterPro" id="IPR049316">
    <property type="entry name" value="GDC-P_C"/>
</dbReference>
<dbReference type="GO" id="GO:0019464">
    <property type="term" value="P:glycine decarboxylation via glycine cleavage system"/>
    <property type="evidence" value="ECO:0007669"/>
    <property type="project" value="TreeGrafter"/>
</dbReference>
<dbReference type="Gene3D" id="3.90.1150.10">
    <property type="entry name" value="Aspartate Aminotransferase, domain 1"/>
    <property type="match status" value="2"/>
</dbReference>
<dbReference type="GO" id="GO:0030170">
    <property type="term" value="F:pyridoxal phosphate binding"/>
    <property type="evidence" value="ECO:0007669"/>
    <property type="project" value="TreeGrafter"/>
</dbReference>
<evidence type="ECO:0000256" key="3">
    <source>
        <dbReference type="ARBA" id="ARBA00010756"/>
    </source>
</evidence>
<evidence type="ECO:0000313" key="18">
    <source>
        <dbReference type="Proteomes" id="UP000290289"/>
    </source>
</evidence>
<dbReference type="InterPro" id="IPR013088">
    <property type="entry name" value="Znf_NHR/GATA"/>
</dbReference>
<feature type="modified residue" description="N6-(pyridoxal phosphate)lysine" evidence="13">
    <location>
        <position position="1157"/>
    </location>
</feature>
<dbReference type="InterPro" id="IPR015421">
    <property type="entry name" value="PyrdxlP-dep_Trfase_major"/>
</dbReference>
<evidence type="ECO:0000256" key="12">
    <source>
        <dbReference type="ARBA" id="ARBA00049026"/>
    </source>
</evidence>
<dbReference type="Gene3D" id="3.40.640.10">
    <property type="entry name" value="Type I PLP-dependent aspartate aminotransferase-like (Major domain)"/>
    <property type="match status" value="2"/>
</dbReference>
<dbReference type="InterPro" id="IPR020581">
    <property type="entry name" value="GDC_P"/>
</dbReference>
<dbReference type="Pfam" id="PF21478">
    <property type="entry name" value="GcvP2_C"/>
    <property type="match status" value="1"/>
</dbReference>
<keyword evidence="10" id="KW-0804">Transcription</keyword>
<dbReference type="PROSITE" id="PS00344">
    <property type="entry name" value="GATA_ZN_FINGER_1"/>
    <property type="match status" value="1"/>
</dbReference>
<evidence type="ECO:0000313" key="17">
    <source>
        <dbReference type="EMBL" id="RXH72957.1"/>
    </source>
</evidence>
<sequence>MTPVYLNPQSSPFFHVEQANDQDQRLKLFISSSYHNQAAASSCSSLISSFPTFLDSFEDQRAGSSTTTTHGHGQDHSLQYHHKTDNHTWDCGTSTHDQASSPSSLVQPHVVDVISTKDLRLMSAYADHEREINGRGGEVGKSNNNIRPRAVKWMSSKMRLMQKMTNPDLALAGTTKNYVLAAAEITEHKFQVVQYQENSDETSFSRNSNNTTPDVRVCSDCNTSTTPLWRSGPRGPKSLCNACGIRQRKARRAMAEAAAAAANGFVVGATDTSSAKGKVANKEKKPRGSHSTNVTRCKNKSKLIVTDNASVSPNNKINSNNNKICFKGLGFQRVFPQDVAEAAILLMELLADIHLSQTLRKAGALCTGYDLLLSFSASMERARRLANRAFVKRLVSEAKQFRQNESSVLGSSTSPVLYAPSRYVSSLSPCSLTRSCPRSDSLLSRNASHNAGFQTRSISVDALKNSDTFPRRHNSATPEEQTKMAELCGFDALDSLIDATVPKSIRLESMKFQKFDEGLTESQMIEHMKKLASKNKIFKSFIGMGYYNTYVPPVILRNIMENPAWYTQYTPYQAEISQGRLESLLNFQTLITDLTGLPMSNASLLDEGTAAAEAMAMCNNIQKGKKKTFVIANNCHPQTIDICKTRADGFDLKVVTADLKDVDYSSGDVCGVLVQYPGTEGEVLDYGEFIKNAHANGVKVVMASDLLALTVLKPPGEFGADIVVGSAQRFGVPMGYGGPHAAFLATSQEYKRMMPGRIIGVSVDSSGKPALRMAMQTREQHIRRDKATSNICTAQALLANMAAMYAVYHGPEGLKTISQRVHGLAGAFAVGLKKLGTVEVQSLPFFDTVKVKVADAHAISDAANKLGLNLRVVDSSTITVSFDETTTLEDVDKLFKAFALGKPVPFTATSLAPEVQPAIPSGLTRESTFLTHPIFNSYHTEHELLRYIHKLQSKDLSLCHSMIPLGSCTMKLNATTEMMPVTWPSFTDIHPFAPTEQTEGYQEMFRDLGDLLCTITGFDSFSLQPNAGAAGEYAGLMARGDHHRNVCIIPVSAHGTNPASAAMCGMKIVTIGTDAKGNINIQELKKAAEANKDNLSALMVTYPSTHGVYEEGIDEICKIIHDNGGQVYMDGANMNAQVGLTSPGWIGADVCHLNLHKTFCIPHGGGGPGMGPIGVKKHLAPFLPSHPVVSTGGLPAPDKSQPLGTISAAPWGSALILPISYTYIAMMGSKGLTDASKIAILNANYMAKRLENYYPILFRGVNGTVAHEFIVDLRGFKNTAGVEPEDVAKRLMDYGFHGPTMSWPVPGTLMIEPTESESKAELDRFCDALISIREEIAQIEKGKADLHNNVLKGAPHPPSLLMGDAWTKPYSREYAAFPASWLRSAKFWPTTGRVDNVYGDRNLVCTLQPEAVEEQAAATA</sequence>
<protein>
    <recommendedName>
        <fullName evidence="4">glycine dehydrogenase (aminomethyl-transferring)</fullName>
        <ecNumber evidence="4">1.4.4.2</ecNumber>
    </recommendedName>
</protein>
<dbReference type="SUPFAM" id="SSF57716">
    <property type="entry name" value="Glucocorticoid receptor-like (DNA-binding domain)"/>
    <property type="match status" value="1"/>
</dbReference>
<keyword evidence="18" id="KW-1185">Reference proteome</keyword>
<dbReference type="GO" id="GO:0006355">
    <property type="term" value="P:regulation of DNA-templated transcription"/>
    <property type="evidence" value="ECO:0007669"/>
    <property type="project" value="InterPro"/>
</dbReference>
<evidence type="ECO:0000256" key="4">
    <source>
        <dbReference type="ARBA" id="ARBA00012134"/>
    </source>
</evidence>